<comment type="caution">
    <text evidence="1">The sequence shown here is derived from an EMBL/GenBank/DDBJ whole genome shotgun (WGS) entry which is preliminary data.</text>
</comment>
<reference evidence="1 2" key="1">
    <citation type="submission" date="2023-01" db="EMBL/GenBank/DDBJ databases">
        <title>Genome-based reclassification of Anoxybacillus geothermalis as a later heterotypic synonym of Anoxybacillus rupiensis.</title>
        <authorList>
            <person name="Inan Bektas K."/>
            <person name="Canakci S."/>
            <person name="Belduz A.A."/>
            <person name="Guler H.H."/>
        </authorList>
    </citation>
    <scope>NUCLEOTIDE SEQUENCE [LARGE SCALE GENOMIC DNA]</scope>
    <source>
        <strain evidence="1 2">DSM 17127</strain>
    </source>
</reference>
<organism evidence="1 2">
    <name type="scientific">Anoxybacteroides rupiense</name>
    <dbReference type="NCBI Taxonomy" id="311460"/>
    <lineage>
        <taxon>Bacteria</taxon>
        <taxon>Bacillati</taxon>
        <taxon>Bacillota</taxon>
        <taxon>Bacilli</taxon>
        <taxon>Bacillales</taxon>
        <taxon>Anoxybacillaceae</taxon>
        <taxon>Anoxybacteroides</taxon>
    </lineage>
</organism>
<name>A0ABT5VZ03_9BACL</name>
<gene>
    <name evidence="1" type="ORF">PNH38_00100</name>
</gene>
<protein>
    <submittedName>
        <fullName evidence="1">Uncharacterized protein</fullName>
    </submittedName>
</protein>
<dbReference type="EMBL" id="JAQOTG010000001">
    <property type="protein sequence ID" value="MDE8562288.1"/>
    <property type="molecule type" value="Genomic_DNA"/>
</dbReference>
<evidence type="ECO:0000313" key="1">
    <source>
        <dbReference type="EMBL" id="MDE8562288.1"/>
    </source>
</evidence>
<sequence>MRNKIMAASGLPRDGLSVAVIAFWTKIPIDFMGKIGISQMLC</sequence>
<keyword evidence="2" id="KW-1185">Reference proteome</keyword>
<dbReference type="Proteomes" id="UP001213979">
    <property type="component" value="Unassembled WGS sequence"/>
</dbReference>
<evidence type="ECO:0000313" key="2">
    <source>
        <dbReference type="Proteomes" id="UP001213979"/>
    </source>
</evidence>
<accession>A0ABT5VZ03</accession>
<proteinExistence type="predicted"/>